<dbReference type="SUPFAM" id="SSF56112">
    <property type="entry name" value="Protein kinase-like (PK-like)"/>
    <property type="match status" value="1"/>
</dbReference>
<evidence type="ECO:0000256" key="12">
    <source>
        <dbReference type="PROSITE-ProRule" id="PRU10141"/>
    </source>
</evidence>
<feature type="region of interest" description="Disordered" evidence="13">
    <location>
        <begin position="201"/>
        <end position="269"/>
    </location>
</feature>
<keyword evidence="6 12" id="KW-0547">Nucleotide-binding</keyword>
<feature type="binding site" evidence="12">
    <location>
        <position position="770"/>
    </location>
    <ligand>
        <name>ATP</name>
        <dbReference type="ChEBI" id="CHEBI:30616"/>
    </ligand>
</feature>
<dbReference type="InterPro" id="IPR000719">
    <property type="entry name" value="Prot_kinase_dom"/>
</dbReference>
<evidence type="ECO:0000313" key="16">
    <source>
        <dbReference type="Proteomes" id="UP001432146"/>
    </source>
</evidence>
<dbReference type="PROSITE" id="PS00108">
    <property type="entry name" value="PROTEIN_KINASE_ST"/>
    <property type="match status" value="1"/>
</dbReference>
<feature type="compositionally biased region" description="Polar residues" evidence="13">
    <location>
        <begin position="448"/>
        <end position="459"/>
    </location>
</feature>
<dbReference type="PANTHER" id="PTHR24058:SF22">
    <property type="entry name" value="DUAL SPECIFICITY TYROSINE-PHOSPHORYLATION-REGULATED KINASE 4"/>
    <property type="match status" value="1"/>
</dbReference>
<dbReference type="GO" id="GO:0004712">
    <property type="term" value="F:protein serine/threonine/tyrosine kinase activity"/>
    <property type="evidence" value="ECO:0007669"/>
    <property type="project" value="UniProtKB-EC"/>
</dbReference>
<dbReference type="GO" id="GO:0004674">
    <property type="term" value="F:protein serine/threonine kinase activity"/>
    <property type="evidence" value="ECO:0007669"/>
    <property type="project" value="UniProtKB-KW"/>
</dbReference>
<feature type="compositionally biased region" description="Low complexity" evidence="13">
    <location>
        <begin position="638"/>
        <end position="652"/>
    </location>
</feature>
<evidence type="ECO:0000256" key="1">
    <source>
        <dbReference type="ARBA" id="ARBA00008867"/>
    </source>
</evidence>
<feature type="compositionally biased region" description="Polar residues" evidence="13">
    <location>
        <begin position="1140"/>
        <end position="1155"/>
    </location>
</feature>
<keyword evidence="4" id="KW-0597">Phosphoprotein</keyword>
<feature type="compositionally biased region" description="Polar residues" evidence="13">
    <location>
        <begin position="11"/>
        <end position="27"/>
    </location>
</feature>
<feature type="region of interest" description="Disordered" evidence="13">
    <location>
        <begin position="1"/>
        <end position="36"/>
    </location>
</feature>
<feature type="compositionally biased region" description="Polar residues" evidence="13">
    <location>
        <begin position="255"/>
        <end position="265"/>
    </location>
</feature>
<dbReference type="PROSITE" id="PS50011">
    <property type="entry name" value="PROTEIN_KINASE_DOM"/>
    <property type="match status" value="1"/>
</dbReference>
<keyword evidence="8 12" id="KW-0067">ATP-binding</keyword>
<dbReference type="SMART" id="SM00220">
    <property type="entry name" value="S_TKc"/>
    <property type="match status" value="1"/>
</dbReference>
<evidence type="ECO:0000256" key="11">
    <source>
        <dbReference type="ARBA" id="ARBA00051680"/>
    </source>
</evidence>
<dbReference type="InterPro" id="IPR008271">
    <property type="entry name" value="Ser/Thr_kinase_AS"/>
</dbReference>
<dbReference type="EMBL" id="JAWNGG020000009">
    <property type="protein sequence ID" value="KAK9309699.1"/>
    <property type="molecule type" value="Genomic_DNA"/>
</dbReference>
<dbReference type="FunFam" id="1.10.510.10:FF:000112">
    <property type="entry name" value="Putative dual specificity tyrosine-phosphorylation-regulated kinase 2"/>
    <property type="match status" value="1"/>
</dbReference>
<dbReference type="EC" id="2.7.12.1" evidence="2"/>
<gene>
    <name evidence="15" type="ORF">QLX08_000701</name>
</gene>
<keyword evidence="3" id="KW-0723">Serine/threonine-protein kinase</keyword>
<dbReference type="InterPro" id="IPR017441">
    <property type="entry name" value="Protein_kinase_ATP_BS"/>
</dbReference>
<feature type="domain" description="Protein kinase" evidence="14">
    <location>
        <begin position="741"/>
        <end position="1039"/>
    </location>
</feature>
<evidence type="ECO:0000256" key="2">
    <source>
        <dbReference type="ARBA" id="ARBA00013203"/>
    </source>
</evidence>
<dbReference type="PROSITE" id="PS00107">
    <property type="entry name" value="PROTEIN_KINASE_ATP"/>
    <property type="match status" value="1"/>
</dbReference>
<dbReference type="GO" id="GO:0005737">
    <property type="term" value="C:cytoplasm"/>
    <property type="evidence" value="ECO:0007669"/>
    <property type="project" value="TreeGrafter"/>
</dbReference>
<dbReference type="Gene3D" id="3.30.200.20">
    <property type="entry name" value="Phosphorylase Kinase, domain 1"/>
    <property type="match status" value="1"/>
</dbReference>
<evidence type="ECO:0000256" key="10">
    <source>
        <dbReference type="ARBA" id="ARBA00049308"/>
    </source>
</evidence>
<sequence>MLGVSQPGNPPSSLRHSASFSCLQRGTASEGHRARTSTLLQQPSLQLSGNNHHQYATGQTSLLQQSTGTVQHRIEALEAVQDGNDYGFVKIRPRLRSTNATLHYEEELAAQKNDRGAVWDRDASAFSDRECDTNYREFSLKIKDREHSPKGASGKNQNPLRGALILFTSTSSWWKARQREDQLNSSDRAFTTSSGAMLASSAERKWSSTSMASPSNERKWPSAAAAVTSPTNDRKWSVGNSSALTSPGNERKWTRSSVSSNSTGQQDRKWRSLGALLRAPTGAGSHAVQHSLSHNMSVSMIEGEHFRDDVHGSSCKSTRYQQPTSYSARVSRVTRDIYRENGEFGQTGRSKVSRRLYQEAADCADRDVEERHVTGARHQFDDECRGRTTNRESICKAEQQQQSIIGADTRTATSTTTRSNRAQSFYLLDDFLRPQPQQNNKCMLNVYLSPSHSKSSGNGNDAHPAGRSTDAKQQASQGNVTTNITPPRRHNSSSDSLEVATSPLPPPVPPPPPPQVTASRDRERAENFKEKDVCQCKMCWTNIQQRSFVEEVSRRSKERASLYQETGRSPGTLHKDVGGAGTKVSGKTVGGVGTATLTTLSSINNTSNTSRNKNNPVSQEKLLSFFHPKSTRVDKSDNNNTTNSTTNNIHNNMPIHEPINATSHDVYPGRLPMTAAEALKYYGSRLTEFERAEIEKYSEIWYLGLSANKIRGEEGAAQNGGYDDENGSYNKVFHDHISYRYEILEVIGKGSFGQVIRALDHKTGQYIAIKIIRNKKRFHHQALVEVEILEHLRKKDLEANASHNVIHMLEYFYFRNHLCITFELMSLNLYELIKKNNYKGFSLSLIRRFANSLVSCLKLLYREKIIHCDLKPENVLLKQRGSSSIKVIDFGSSCYSHQRVYTYLQSRFYRSPEVILGLPYGTPIDMWSLGCILAELYTGCPLFPGEDEIEQLACIMEVLGLPPEHIIDHATRRRLFFDPKGSPRCVTNSKGKKRWAGSRNLAVALRCTDALFVDFVRRCLEWDPKKRMTPDEAMRHEWLNSSSFHVGSSTSTIAASTVNANANANANTTSMETSSQSAHAQTVSVTVSAPRQRATTVEDPPYAMYRLCKGRKYVQRISTTENTDNAGLVVKSKLNGSASSHALASSTQTTTSRHASTGDIVASLDPNLDDSGATGTRKRERAGHRSTLFDYSQTGESNI</sequence>
<dbReference type="Pfam" id="PF00069">
    <property type="entry name" value="Pkinase"/>
    <property type="match status" value="1"/>
</dbReference>
<dbReference type="Proteomes" id="UP001432146">
    <property type="component" value="Unassembled WGS sequence"/>
</dbReference>
<feature type="region of interest" description="Disordered" evidence="13">
    <location>
        <begin position="1140"/>
        <end position="1199"/>
    </location>
</feature>
<evidence type="ECO:0000256" key="8">
    <source>
        <dbReference type="ARBA" id="ARBA00022840"/>
    </source>
</evidence>
<accession>A0AAW1AHG6</accession>
<comment type="catalytic activity">
    <reaction evidence="10">
        <text>L-threonyl-[protein] + ATP = O-phospho-L-threonyl-[protein] + ADP + H(+)</text>
        <dbReference type="Rhea" id="RHEA:46608"/>
        <dbReference type="Rhea" id="RHEA-COMP:11060"/>
        <dbReference type="Rhea" id="RHEA-COMP:11605"/>
        <dbReference type="ChEBI" id="CHEBI:15378"/>
        <dbReference type="ChEBI" id="CHEBI:30013"/>
        <dbReference type="ChEBI" id="CHEBI:30616"/>
        <dbReference type="ChEBI" id="CHEBI:61977"/>
        <dbReference type="ChEBI" id="CHEBI:456216"/>
        <dbReference type="EC" id="2.7.12.1"/>
    </reaction>
</comment>
<name>A0AAW1AHG6_9HYME</name>
<keyword evidence="7" id="KW-0418">Kinase</keyword>
<feature type="region of interest" description="Disordered" evidence="13">
    <location>
        <begin position="1067"/>
        <end position="1089"/>
    </location>
</feature>
<evidence type="ECO:0000313" key="15">
    <source>
        <dbReference type="EMBL" id="KAK9309699.1"/>
    </source>
</evidence>
<evidence type="ECO:0000256" key="6">
    <source>
        <dbReference type="ARBA" id="ARBA00022741"/>
    </source>
</evidence>
<organism evidence="15 16">
    <name type="scientific">Tetragonisca angustula</name>
    <dbReference type="NCBI Taxonomy" id="166442"/>
    <lineage>
        <taxon>Eukaryota</taxon>
        <taxon>Metazoa</taxon>
        <taxon>Ecdysozoa</taxon>
        <taxon>Arthropoda</taxon>
        <taxon>Hexapoda</taxon>
        <taxon>Insecta</taxon>
        <taxon>Pterygota</taxon>
        <taxon>Neoptera</taxon>
        <taxon>Endopterygota</taxon>
        <taxon>Hymenoptera</taxon>
        <taxon>Apocrita</taxon>
        <taxon>Aculeata</taxon>
        <taxon>Apoidea</taxon>
        <taxon>Anthophila</taxon>
        <taxon>Apidae</taxon>
        <taxon>Tetragonisca</taxon>
    </lineage>
</organism>
<feature type="compositionally biased region" description="Polar residues" evidence="13">
    <location>
        <begin position="471"/>
        <end position="485"/>
    </location>
</feature>
<dbReference type="Gene3D" id="3.30.10.30">
    <property type="entry name" value="DYRK"/>
    <property type="match status" value="1"/>
</dbReference>
<reference evidence="15 16" key="1">
    <citation type="submission" date="2024-05" db="EMBL/GenBank/DDBJ databases">
        <title>The nuclear and mitochondrial genome assemblies of Tetragonisca angustula (Apidae: Meliponini), a tiny yet remarkable pollinator in the Neotropics.</title>
        <authorList>
            <person name="Ferrari R."/>
            <person name="Ricardo P.C."/>
            <person name="Dias F.C."/>
            <person name="Araujo N.S."/>
            <person name="Soares D.O."/>
            <person name="Zhou Q.-S."/>
            <person name="Zhu C.-D."/>
            <person name="Coutinho L."/>
            <person name="Airas M.C."/>
            <person name="Batista T.M."/>
        </authorList>
    </citation>
    <scope>NUCLEOTIDE SEQUENCE [LARGE SCALE GENOMIC DNA]</scope>
    <source>
        <strain evidence="15">ASF017062</strain>
        <tissue evidence="15">Abdomen</tissue>
    </source>
</reference>
<feature type="compositionally biased region" description="Pro residues" evidence="13">
    <location>
        <begin position="503"/>
        <end position="515"/>
    </location>
</feature>
<dbReference type="Gene3D" id="1.10.510.10">
    <property type="entry name" value="Transferase(Phosphotransferase) domain 1"/>
    <property type="match status" value="1"/>
</dbReference>
<feature type="compositionally biased region" description="Polar residues" evidence="13">
    <location>
        <begin position="1189"/>
        <end position="1199"/>
    </location>
</feature>
<dbReference type="GO" id="GO:0005856">
    <property type="term" value="C:cytoskeleton"/>
    <property type="evidence" value="ECO:0007669"/>
    <property type="project" value="TreeGrafter"/>
</dbReference>
<dbReference type="CDD" id="cd14225">
    <property type="entry name" value="PKc_DYRK4"/>
    <property type="match status" value="1"/>
</dbReference>
<proteinExistence type="inferred from homology"/>
<keyword evidence="16" id="KW-1185">Reference proteome</keyword>
<feature type="region of interest" description="Disordered" evidence="13">
    <location>
        <begin position="630"/>
        <end position="653"/>
    </location>
</feature>
<feature type="region of interest" description="Disordered" evidence="13">
    <location>
        <begin position="448"/>
        <end position="526"/>
    </location>
</feature>
<comment type="catalytic activity">
    <reaction evidence="9">
        <text>L-seryl-[protein] + ATP = O-phospho-L-seryl-[protein] + ADP + H(+)</text>
        <dbReference type="Rhea" id="RHEA:17989"/>
        <dbReference type="Rhea" id="RHEA-COMP:9863"/>
        <dbReference type="Rhea" id="RHEA-COMP:11604"/>
        <dbReference type="ChEBI" id="CHEBI:15378"/>
        <dbReference type="ChEBI" id="CHEBI:29999"/>
        <dbReference type="ChEBI" id="CHEBI:30616"/>
        <dbReference type="ChEBI" id="CHEBI:83421"/>
        <dbReference type="ChEBI" id="CHEBI:456216"/>
        <dbReference type="EC" id="2.7.12.1"/>
    </reaction>
</comment>
<evidence type="ECO:0000256" key="4">
    <source>
        <dbReference type="ARBA" id="ARBA00022553"/>
    </source>
</evidence>
<evidence type="ECO:0000256" key="5">
    <source>
        <dbReference type="ARBA" id="ARBA00022679"/>
    </source>
</evidence>
<dbReference type="GO" id="GO:0005634">
    <property type="term" value="C:nucleus"/>
    <property type="evidence" value="ECO:0007669"/>
    <property type="project" value="TreeGrafter"/>
</dbReference>
<dbReference type="PANTHER" id="PTHR24058">
    <property type="entry name" value="DUAL SPECIFICITY PROTEIN KINASE"/>
    <property type="match status" value="1"/>
</dbReference>
<comment type="similarity">
    <text evidence="1">Belongs to the protein kinase superfamily. CMGC Ser/Thr protein kinase family. MNB/DYRK subfamily.</text>
</comment>
<evidence type="ECO:0000256" key="7">
    <source>
        <dbReference type="ARBA" id="ARBA00022777"/>
    </source>
</evidence>
<comment type="caution">
    <text evidence="15">The sequence shown here is derived from an EMBL/GenBank/DDBJ whole genome shotgun (WGS) entry which is preliminary data.</text>
</comment>
<comment type="catalytic activity">
    <reaction evidence="11">
        <text>L-tyrosyl-[protein] + ATP = O-phospho-L-tyrosyl-[protein] + ADP + H(+)</text>
        <dbReference type="Rhea" id="RHEA:10596"/>
        <dbReference type="Rhea" id="RHEA-COMP:10136"/>
        <dbReference type="Rhea" id="RHEA-COMP:20101"/>
        <dbReference type="ChEBI" id="CHEBI:15378"/>
        <dbReference type="ChEBI" id="CHEBI:30616"/>
        <dbReference type="ChEBI" id="CHEBI:46858"/>
        <dbReference type="ChEBI" id="CHEBI:61978"/>
        <dbReference type="ChEBI" id="CHEBI:456216"/>
        <dbReference type="EC" id="2.7.12.1"/>
    </reaction>
</comment>
<dbReference type="InterPro" id="IPR050494">
    <property type="entry name" value="Ser_Thr_dual-spec_kinase"/>
</dbReference>
<protein>
    <recommendedName>
        <fullName evidence="2">dual-specificity kinase</fullName>
        <ecNumber evidence="2">2.7.12.1</ecNumber>
    </recommendedName>
</protein>
<dbReference type="AlphaFoldDB" id="A0AAW1AHG6"/>
<dbReference type="InterPro" id="IPR042521">
    <property type="entry name" value="DYRK"/>
</dbReference>
<feature type="compositionally biased region" description="Polar residues" evidence="13">
    <location>
        <begin position="1076"/>
        <end position="1089"/>
    </location>
</feature>
<feature type="compositionally biased region" description="Polar residues" evidence="13">
    <location>
        <begin position="238"/>
        <end position="248"/>
    </location>
</feature>
<dbReference type="FunFam" id="3.30.200.20:FF:000127">
    <property type="entry name" value="Putative dual specificity tyrosine-phosphorylation-regulated kinase 2"/>
    <property type="match status" value="1"/>
</dbReference>
<dbReference type="GO" id="GO:0005524">
    <property type="term" value="F:ATP binding"/>
    <property type="evidence" value="ECO:0007669"/>
    <property type="project" value="UniProtKB-UniRule"/>
</dbReference>
<keyword evidence="5" id="KW-0808">Transferase</keyword>
<evidence type="ECO:0000256" key="13">
    <source>
        <dbReference type="SAM" id="MobiDB-lite"/>
    </source>
</evidence>
<dbReference type="InterPro" id="IPR011009">
    <property type="entry name" value="Kinase-like_dom_sf"/>
</dbReference>
<evidence type="ECO:0000256" key="3">
    <source>
        <dbReference type="ARBA" id="ARBA00022527"/>
    </source>
</evidence>
<evidence type="ECO:0000256" key="9">
    <source>
        <dbReference type="ARBA" id="ARBA00049003"/>
    </source>
</evidence>
<evidence type="ECO:0000259" key="14">
    <source>
        <dbReference type="PROSITE" id="PS50011"/>
    </source>
</evidence>
<feature type="region of interest" description="Disordered" evidence="13">
    <location>
        <begin position="562"/>
        <end position="584"/>
    </location>
</feature>